<reference evidence="2" key="1">
    <citation type="journal article" date="2019" name="Int. J. Syst. Evol. Microbiol.">
        <title>The Global Catalogue of Microorganisms (GCM) 10K type strain sequencing project: providing services to taxonomists for standard genome sequencing and annotation.</title>
        <authorList>
            <consortium name="The Broad Institute Genomics Platform"/>
            <consortium name="The Broad Institute Genome Sequencing Center for Infectious Disease"/>
            <person name="Wu L."/>
            <person name="Ma J."/>
        </authorList>
    </citation>
    <scope>NUCLEOTIDE SEQUENCE [LARGE SCALE GENOMIC DNA]</scope>
    <source>
        <strain evidence="2">JCM 10649</strain>
    </source>
</reference>
<keyword evidence="2" id="KW-1185">Reference proteome</keyword>
<accession>A0ABP3J6R7</accession>
<dbReference type="EMBL" id="BAAAHB010000001">
    <property type="protein sequence ID" value="GAA0444006.1"/>
    <property type="molecule type" value="Genomic_DNA"/>
</dbReference>
<gene>
    <name evidence="1" type="ORF">GCM10009544_03530</name>
</gene>
<comment type="caution">
    <text evidence="1">The sequence shown here is derived from an EMBL/GenBank/DDBJ whole genome shotgun (WGS) entry which is preliminary data.</text>
</comment>
<evidence type="ECO:0000313" key="1">
    <source>
        <dbReference type="EMBL" id="GAA0444006.1"/>
    </source>
</evidence>
<dbReference type="Proteomes" id="UP001499895">
    <property type="component" value="Unassembled WGS sequence"/>
</dbReference>
<evidence type="ECO:0000313" key="2">
    <source>
        <dbReference type="Proteomes" id="UP001499895"/>
    </source>
</evidence>
<sequence>MSSAPACGEFLDAGAGFSGLFADVTFAGIDVLQEGLALRVICNGMITGNPDGPTCPHSTLYIPQPAKPATGPRF</sequence>
<organism evidence="1 2">
    <name type="scientific">Streptomyces stramineus</name>
    <dbReference type="NCBI Taxonomy" id="173861"/>
    <lineage>
        <taxon>Bacteria</taxon>
        <taxon>Bacillati</taxon>
        <taxon>Actinomycetota</taxon>
        <taxon>Actinomycetes</taxon>
        <taxon>Kitasatosporales</taxon>
        <taxon>Streptomycetaceae</taxon>
        <taxon>Streptomyces</taxon>
    </lineage>
</organism>
<protein>
    <submittedName>
        <fullName evidence="1">Uncharacterized protein</fullName>
    </submittedName>
</protein>
<name>A0ABP3J6R7_9ACTN</name>
<proteinExistence type="predicted"/>